<dbReference type="Proteomes" id="UP000823914">
    <property type="component" value="Unassembled WGS sequence"/>
</dbReference>
<dbReference type="PROSITE" id="PS51186">
    <property type="entry name" value="GNAT"/>
    <property type="match status" value="1"/>
</dbReference>
<reference evidence="2" key="1">
    <citation type="journal article" date="2021" name="PeerJ">
        <title>Extensive microbial diversity within the chicken gut microbiome revealed by metagenomics and culture.</title>
        <authorList>
            <person name="Gilroy R."/>
            <person name="Ravi A."/>
            <person name="Getino M."/>
            <person name="Pursley I."/>
            <person name="Horton D.L."/>
            <person name="Alikhan N.F."/>
            <person name="Baker D."/>
            <person name="Gharbi K."/>
            <person name="Hall N."/>
            <person name="Watson M."/>
            <person name="Adriaenssens E.M."/>
            <person name="Foster-Nyarko E."/>
            <person name="Jarju S."/>
            <person name="Secka A."/>
            <person name="Antonio M."/>
            <person name="Oren A."/>
            <person name="Chaudhuri R.R."/>
            <person name="La Ragione R."/>
            <person name="Hildebrand F."/>
            <person name="Pallen M.J."/>
        </authorList>
    </citation>
    <scope>NUCLEOTIDE SEQUENCE</scope>
    <source>
        <strain evidence="2">Gambia15-2214</strain>
    </source>
</reference>
<dbReference type="EMBL" id="JAHLFV010000081">
    <property type="protein sequence ID" value="MBU3849630.1"/>
    <property type="molecule type" value="Genomic_DNA"/>
</dbReference>
<evidence type="ECO:0000313" key="3">
    <source>
        <dbReference type="Proteomes" id="UP000823914"/>
    </source>
</evidence>
<keyword evidence="2" id="KW-0012">Acyltransferase</keyword>
<feature type="domain" description="N-acetyltransferase" evidence="1">
    <location>
        <begin position="183"/>
        <end position="324"/>
    </location>
</feature>
<dbReference type="InterPro" id="IPR016181">
    <property type="entry name" value="Acyl_CoA_acyltransferase"/>
</dbReference>
<proteinExistence type="predicted"/>
<name>A0A9E2L1T1_9SPIR</name>
<accession>A0A9E2L1T1</accession>
<dbReference type="GO" id="GO:0016747">
    <property type="term" value="F:acyltransferase activity, transferring groups other than amino-acyl groups"/>
    <property type="evidence" value="ECO:0007669"/>
    <property type="project" value="InterPro"/>
</dbReference>
<protein>
    <submittedName>
        <fullName evidence="2">GNAT family N-acetyltransferase</fullName>
        <ecNumber evidence="2">2.3.1.-</ecNumber>
    </submittedName>
</protein>
<dbReference type="Pfam" id="PF00583">
    <property type="entry name" value="Acetyltransf_1"/>
    <property type="match status" value="1"/>
</dbReference>
<organism evidence="2 3">
    <name type="scientific">Candidatus Treponema excrementipullorum</name>
    <dbReference type="NCBI Taxonomy" id="2838768"/>
    <lineage>
        <taxon>Bacteria</taxon>
        <taxon>Pseudomonadati</taxon>
        <taxon>Spirochaetota</taxon>
        <taxon>Spirochaetia</taxon>
        <taxon>Spirochaetales</taxon>
        <taxon>Treponemataceae</taxon>
        <taxon>Treponema</taxon>
    </lineage>
</organism>
<dbReference type="InterPro" id="IPR000182">
    <property type="entry name" value="GNAT_dom"/>
</dbReference>
<keyword evidence="2" id="KW-0808">Transferase</keyword>
<comment type="caution">
    <text evidence="2">The sequence shown here is derived from an EMBL/GenBank/DDBJ whole genome shotgun (WGS) entry which is preliminary data.</text>
</comment>
<reference evidence="2" key="2">
    <citation type="submission" date="2021-04" db="EMBL/GenBank/DDBJ databases">
        <authorList>
            <person name="Gilroy R."/>
        </authorList>
    </citation>
    <scope>NUCLEOTIDE SEQUENCE</scope>
    <source>
        <strain evidence="2">Gambia15-2214</strain>
    </source>
</reference>
<gene>
    <name evidence="2" type="ORF">IAA16_03600</name>
</gene>
<evidence type="ECO:0000259" key="1">
    <source>
        <dbReference type="PROSITE" id="PS51186"/>
    </source>
</evidence>
<sequence>MLCCVPLSEIIVPRVESLLLKYEKSSVEISERFVNFLDNSQNSKGNFFCLCNSDSSAQKSSPEKNGACTDVAGLVFVSQAGLVLHVFEEIVMREQGTELQKALIPVLRTRQVYCISGEEQGSKIIESVVSVSHPELKQTDCREYRLMEYREEVSVDTGLVPEYKIIHCTSQDYGKLIDLQKEYDIVEVLPSCMDFNFQLCCGNLLRVLDLGRVYAIPAWSEVSSGTGKTLRVYDESKTYAAKAALSALSRNCIQIGGVFTQRCYRKKGCAASLTRWLARQALKTNKQAVLFVRKENIPAIHAYENAGFYFIKNYRISYYFKSDNHQSKG</sequence>
<dbReference type="Gene3D" id="3.40.630.30">
    <property type="match status" value="1"/>
</dbReference>
<dbReference type="SUPFAM" id="SSF55729">
    <property type="entry name" value="Acyl-CoA N-acyltransferases (Nat)"/>
    <property type="match status" value="1"/>
</dbReference>
<evidence type="ECO:0000313" key="2">
    <source>
        <dbReference type="EMBL" id="MBU3849630.1"/>
    </source>
</evidence>
<dbReference type="EC" id="2.3.1.-" evidence="2"/>
<dbReference type="AlphaFoldDB" id="A0A9E2L1T1"/>